<evidence type="ECO:0008006" key="3">
    <source>
        <dbReference type="Google" id="ProtNLM"/>
    </source>
</evidence>
<accession>A0ABQ5TJB2</accession>
<dbReference type="EMBL" id="BSKO01000001">
    <property type="protein sequence ID" value="GLO66560.1"/>
    <property type="molecule type" value="Genomic_DNA"/>
</dbReference>
<sequence>MAIHDLNSFLSEYFQTKNCLIEENIDGKMVIQLTEEMDRELMNRPFYWHYIKKIGRQGEPMKLSMITNPYKKDEQGEWIHFGSPRLHQILNKLKQGERLTKLFEVIHTAEKTPLYPWLITNIKVSYSGRYKKDEILSMGLQLVNGRMVVDAMDKLQKIPLEKSISDYCFTMSPIIKLQSGFKRIQDTITTYIENQEHNWAKDSFEVWNEEKKTLTHFYEDNLEHKRYMQELEDLKKRYQPTIQIKVINGGIFYLKDNSLH</sequence>
<organism evidence="1 2">
    <name type="scientific">Oceanobacillus kimchii</name>
    <dbReference type="NCBI Taxonomy" id="746691"/>
    <lineage>
        <taxon>Bacteria</taxon>
        <taxon>Bacillati</taxon>
        <taxon>Bacillota</taxon>
        <taxon>Bacilli</taxon>
        <taxon>Bacillales</taxon>
        <taxon>Bacillaceae</taxon>
        <taxon>Oceanobacillus</taxon>
    </lineage>
</organism>
<protein>
    <recommendedName>
        <fullName evidence="3">YqhG</fullName>
    </recommendedName>
</protein>
<reference evidence="1 2" key="1">
    <citation type="submission" date="2023-02" db="EMBL/GenBank/DDBJ databases">
        <title>Oceanobacillus kimchii IFOP_LL358 isolated form Alexandrium catenella lab strain.</title>
        <authorList>
            <person name="Gajardo G."/>
            <person name="Ueki S."/>
            <person name="Maruyama F."/>
        </authorList>
    </citation>
    <scope>NUCLEOTIDE SEQUENCE [LARGE SCALE GENOMIC DNA]</scope>
    <source>
        <strain evidence="1 2">IFOP_LL358</strain>
    </source>
</reference>
<dbReference type="Pfam" id="PF11079">
    <property type="entry name" value="YqhG"/>
    <property type="match status" value="1"/>
</dbReference>
<proteinExistence type="predicted"/>
<evidence type="ECO:0000313" key="1">
    <source>
        <dbReference type="EMBL" id="GLO66560.1"/>
    </source>
</evidence>
<gene>
    <name evidence="1" type="ORF">MACH08_23440</name>
</gene>
<dbReference type="RefSeq" id="WP_215063906.1">
    <property type="nucleotide sequence ID" value="NZ_BSKO01000001.1"/>
</dbReference>
<dbReference type="Proteomes" id="UP001275436">
    <property type="component" value="Unassembled WGS sequence"/>
</dbReference>
<comment type="caution">
    <text evidence="1">The sequence shown here is derived from an EMBL/GenBank/DDBJ whole genome shotgun (WGS) entry which is preliminary data.</text>
</comment>
<name>A0ABQ5TJB2_9BACI</name>
<dbReference type="InterPro" id="IPR024562">
    <property type="entry name" value="YqhG"/>
</dbReference>
<keyword evidence="2" id="KW-1185">Reference proteome</keyword>
<evidence type="ECO:0000313" key="2">
    <source>
        <dbReference type="Proteomes" id="UP001275436"/>
    </source>
</evidence>